<gene>
    <name evidence="2" type="ORF">g.51518</name>
</gene>
<protein>
    <submittedName>
        <fullName evidence="2">Uncharacterized protein</fullName>
    </submittedName>
</protein>
<dbReference type="EMBL" id="GEBQ01021203">
    <property type="protein sequence ID" value="JAT18774.1"/>
    <property type="molecule type" value="Transcribed_RNA"/>
</dbReference>
<feature type="non-terminal residue" evidence="2">
    <location>
        <position position="99"/>
    </location>
</feature>
<reference evidence="2" key="1">
    <citation type="submission" date="2015-11" db="EMBL/GenBank/DDBJ databases">
        <title>De novo transcriptome assembly of four potential Pierce s Disease insect vectors from Arizona vineyards.</title>
        <authorList>
            <person name="Tassone E.E."/>
        </authorList>
    </citation>
    <scope>NUCLEOTIDE SEQUENCE</scope>
</reference>
<feature type="non-terminal residue" evidence="2">
    <location>
        <position position="1"/>
    </location>
</feature>
<organism evidence="2">
    <name type="scientific">Graphocephala atropunctata</name>
    <dbReference type="NCBI Taxonomy" id="36148"/>
    <lineage>
        <taxon>Eukaryota</taxon>
        <taxon>Metazoa</taxon>
        <taxon>Ecdysozoa</taxon>
        <taxon>Arthropoda</taxon>
        <taxon>Hexapoda</taxon>
        <taxon>Insecta</taxon>
        <taxon>Pterygota</taxon>
        <taxon>Neoptera</taxon>
        <taxon>Paraneoptera</taxon>
        <taxon>Hemiptera</taxon>
        <taxon>Auchenorrhyncha</taxon>
        <taxon>Membracoidea</taxon>
        <taxon>Cicadellidae</taxon>
        <taxon>Cicadellinae</taxon>
        <taxon>Cicadellini</taxon>
        <taxon>Graphocephala</taxon>
    </lineage>
</organism>
<accession>A0A1B6L5K5</accession>
<feature type="region of interest" description="Disordered" evidence="1">
    <location>
        <begin position="58"/>
        <end position="99"/>
    </location>
</feature>
<sequence length="99" mass="11800">RIQTQNREKYRRATSGENNGSKEYYRTSEIERDSKLSEIQTNIKTLTSIVSNLTLDMERKDNLEWKQSGSRHRGRSTSREKRDRSRDSRDDGRGRREYS</sequence>
<feature type="region of interest" description="Disordered" evidence="1">
    <location>
        <begin position="1"/>
        <end position="29"/>
    </location>
</feature>
<feature type="compositionally biased region" description="Basic and acidic residues" evidence="1">
    <location>
        <begin position="77"/>
        <end position="99"/>
    </location>
</feature>
<evidence type="ECO:0000256" key="1">
    <source>
        <dbReference type="SAM" id="MobiDB-lite"/>
    </source>
</evidence>
<evidence type="ECO:0000313" key="2">
    <source>
        <dbReference type="EMBL" id="JAT18774.1"/>
    </source>
</evidence>
<dbReference type="AlphaFoldDB" id="A0A1B6L5K5"/>
<proteinExistence type="predicted"/>
<name>A0A1B6L5K5_9HEMI</name>